<feature type="compositionally biased region" description="Polar residues" evidence="1">
    <location>
        <begin position="304"/>
        <end position="316"/>
    </location>
</feature>
<reference evidence="2" key="1">
    <citation type="journal article" date="2013" name="BMC Genomics">
        <title>A deep insight into the sialotranscriptome of the mosquito, Psorophora albipes.</title>
        <authorList>
            <person name="Chagas A.C."/>
            <person name="Calvo E."/>
            <person name="Rios-Velasquez C.M."/>
            <person name="Pessoa F.A."/>
            <person name="Medeiros J.F."/>
            <person name="Ribeiro J.M."/>
        </authorList>
    </citation>
    <scope>NUCLEOTIDE SEQUENCE</scope>
</reference>
<name>T1E207_9DIPT</name>
<evidence type="ECO:0000256" key="1">
    <source>
        <dbReference type="SAM" id="MobiDB-lite"/>
    </source>
</evidence>
<dbReference type="AlphaFoldDB" id="T1E207"/>
<accession>T1E207</accession>
<feature type="region of interest" description="Disordered" evidence="1">
    <location>
        <begin position="290"/>
        <end position="334"/>
    </location>
</feature>
<sequence>RKGELIPERYHRLRDVQTYAELRHLLDRNGKYLRRQLVEQRAEVDQGNHSRQPQQQRQQENTSWRTQQQLATRDYCDEDEQRRFYGGCSSCCSTTDGGNVRCGYGEEEDDRRTPVRKRDGKLRPSAACWCDVRNVGQCTQDGSSVTSSGCGNDEEKRLESISKQSNYYRASDGSIQWHLDYLDACTQRAEKVKRRFIEKKFGQVSHKVALEEGDSVFKVQQAGSEVFQFSGFASKQAFRSSIMDSYPSKLCQEKVKKIQNLIDNLYQLKLDAEELEQEPLPKIILTDCSSSPAKKCADSDNETKSVQNNNKTSISSEDLLKQHSAKKDTSDNHLNLNVSSNNNGCFLQPHINNLKLNNCLSIPTNSNLYQSEARPP</sequence>
<feature type="non-terminal residue" evidence="2">
    <location>
        <position position="1"/>
    </location>
</feature>
<feature type="compositionally biased region" description="Basic and acidic residues" evidence="1">
    <location>
        <begin position="318"/>
        <end position="331"/>
    </location>
</feature>
<feature type="region of interest" description="Disordered" evidence="1">
    <location>
        <begin position="41"/>
        <end position="66"/>
    </location>
</feature>
<proteinExistence type="evidence at transcript level"/>
<protein>
    <submittedName>
        <fullName evidence="2">Uncharacterized protein</fullName>
    </submittedName>
</protein>
<organism evidence="2">
    <name type="scientific">Psorophora albipes</name>
    <dbReference type="NCBI Taxonomy" id="869069"/>
    <lineage>
        <taxon>Eukaryota</taxon>
        <taxon>Metazoa</taxon>
        <taxon>Ecdysozoa</taxon>
        <taxon>Arthropoda</taxon>
        <taxon>Hexapoda</taxon>
        <taxon>Insecta</taxon>
        <taxon>Pterygota</taxon>
        <taxon>Neoptera</taxon>
        <taxon>Endopterygota</taxon>
        <taxon>Diptera</taxon>
        <taxon>Nematocera</taxon>
        <taxon>Culicoidea</taxon>
        <taxon>Culicidae</taxon>
        <taxon>Culicinae</taxon>
        <taxon>Aedini</taxon>
        <taxon>Psorophora</taxon>
    </lineage>
</organism>
<evidence type="ECO:0000313" key="2">
    <source>
        <dbReference type="EMBL" id="JAA93227.1"/>
    </source>
</evidence>
<dbReference type="EMBL" id="GALA01001625">
    <property type="protein sequence ID" value="JAA93227.1"/>
    <property type="molecule type" value="mRNA"/>
</dbReference>